<dbReference type="Proteomes" id="UP000324800">
    <property type="component" value="Unassembled WGS sequence"/>
</dbReference>
<dbReference type="AlphaFoldDB" id="A0A5J4VJ63"/>
<evidence type="ECO:0000313" key="1">
    <source>
        <dbReference type="EMBL" id="KAA6382293.1"/>
    </source>
</evidence>
<comment type="caution">
    <text evidence="1">The sequence shown here is derived from an EMBL/GenBank/DDBJ whole genome shotgun (WGS) entry which is preliminary data.</text>
</comment>
<dbReference type="EMBL" id="SNRW01006859">
    <property type="protein sequence ID" value="KAA6382293.1"/>
    <property type="molecule type" value="Genomic_DNA"/>
</dbReference>
<name>A0A5J4VJ63_9EUKA</name>
<evidence type="ECO:0000313" key="2">
    <source>
        <dbReference type="Proteomes" id="UP000324800"/>
    </source>
</evidence>
<organism evidence="1 2">
    <name type="scientific">Streblomastix strix</name>
    <dbReference type="NCBI Taxonomy" id="222440"/>
    <lineage>
        <taxon>Eukaryota</taxon>
        <taxon>Metamonada</taxon>
        <taxon>Preaxostyla</taxon>
        <taxon>Oxymonadida</taxon>
        <taxon>Streblomastigidae</taxon>
        <taxon>Streblomastix</taxon>
    </lineage>
</organism>
<proteinExistence type="predicted"/>
<accession>A0A5J4VJ63</accession>
<gene>
    <name evidence="1" type="ORF">EZS28_022180</name>
</gene>
<sequence length="78" mass="9197">MYVLGDIRDGDEFGEEEIDLISDNLDEDYYGWSYCYYLIDDYYCANECGKLGIYVDVGCEYTDQDGEQDDQLYVQDDY</sequence>
<reference evidence="1 2" key="1">
    <citation type="submission" date="2019-03" db="EMBL/GenBank/DDBJ databases">
        <title>Single cell metagenomics reveals metabolic interactions within the superorganism composed of flagellate Streblomastix strix and complex community of Bacteroidetes bacteria on its surface.</title>
        <authorList>
            <person name="Treitli S.C."/>
            <person name="Kolisko M."/>
            <person name="Husnik F."/>
            <person name="Keeling P."/>
            <person name="Hampl V."/>
        </authorList>
    </citation>
    <scope>NUCLEOTIDE SEQUENCE [LARGE SCALE GENOMIC DNA]</scope>
    <source>
        <strain evidence="1">ST1C</strain>
    </source>
</reference>
<protein>
    <submittedName>
        <fullName evidence="1">Uncharacterized protein</fullName>
    </submittedName>
</protein>